<organism evidence="2 3">
    <name type="scientific">Rhodocollybia butyracea</name>
    <dbReference type="NCBI Taxonomy" id="206335"/>
    <lineage>
        <taxon>Eukaryota</taxon>
        <taxon>Fungi</taxon>
        <taxon>Dikarya</taxon>
        <taxon>Basidiomycota</taxon>
        <taxon>Agaricomycotina</taxon>
        <taxon>Agaricomycetes</taxon>
        <taxon>Agaricomycetidae</taxon>
        <taxon>Agaricales</taxon>
        <taxon>Marasmiineae</taxon>
        <taxon>Omphalotaceae</taxon>
        <taxon>Rhodocollybia</taxon>
    </lineage>
</organism>
<accession>A0A9P5P9N6</accession>
<name>A0A9P5P9N6_9AGAR</name>
<dbReference type="OrthoDB" id="3256331at2759"/>
<protein>
    <recommendedName>
        <fullName evidence="1">DUF6593 domain-containing protein</fullName>
    </recommendedName>
</protein>
<evidence type="ECO:0000259" key="1">
    <source>
        <dbReference type="Pfam" id="PF20236"/>
    </source>
</evidence>
<dbReference type="Pfam" id="PF20236">
    <property type="entry name" value="DUF6593"/>
    <property type="match status" value="1"/>
</dbReference>
<dbReference type="AlphaFoldDB" id="A0A9P5P9N6"/>
<proteinExistence type="predicted"/>
<keyword evidence="3" id="KW-1185">Reference proteome</keyword>
<dbReference type="InterPro" id="IPR046528">
    <property type="entry name" value="DUF6593"/>
</dbReference>
<comment type="caution">
    <text evidence="2">The sequence shown here is derived from an EMBL/GenBank/DDBJ whole genome shotgun (WGS) entry which is preliminary data.</text>
</comment>
<evidence type="ECO:0000313" key="2">
    <source>
        <dbReference type="EMBL" id="KAF9059336.1"/>
    </source>
</evidence>
<gene>
    <name evidence="2" type="ORF">BDP27DRAFT_1238978</name>
</gene>
<dbReference type="Proteomes" id="UP000772434">
    <property type="component" value="Unassembled WGS sequence"/>
</dbReference>
<reference evidence="2" key="1">
    <citation type="submission" date="2020-11" db="EMBL/GenBank/DDBJ databases">
        <authorList>
            <consortium name="DOE Joint Genome Institute"/>
            <person name="Ahrendt S."/>
            <person name="Riley R."/>
            <person name="Andreopoulos W."/>
            <person name="Labutti K."/>
            <person name="Pangilinan J."/>
            <person name="Ruiz-Duenas F.J."/>
            <person name="Barrasa J.M."/>
            <person name="Sanchez-Garcia M."/>
            <person name="Camarero S."/>
            <person name="Miyauchi S."/>
            <person name="Serrano A."/>
            <person name="Linde D."/>
            <person name="Babiker R."/>
            <person name="Drula E."/>
            <person name="Ayuso-Fernandez I."/>
            <person name="Pacheco R."/>
            <person name="Padilla G."/>
            <person name="Ferreira P."/>
            <person name="Barriuso J."/>
            <person name="Kellner H."/>
            <person name="Castanera R."/>
            <person name="Alfaro M."/>
            <person name="Ramirez L."/>
            <person name="Pisabarro A.G."/>
            <person name="Kuo A."/>
            <person name="Tritt A."/>
            <person name="Lipzen A."/>
            <person name="He G."/>
            <person name="Yan M."/>
            <person name="Ng V."/>
            <person name="Cullen D."/>
            <person name="Martin F."/>
            <person name="Rosso M.-N."/>
            <person name="Henrissat B."/>
            <person name="Hibbett D."/>
            <person name="Martinez A.T."/>
            <person name="Grigoriev I.V."/>
        </authorList>
    </citation>
    <scope>NUCLEOTIDE SEQUENCE</scope>
    <source>
        <strain evidence="2">AH 40177</strain>
    </source>
</reference>
<sequence length="241" mass="26427">MTPAYEDAPITHKGTPLTCEGTPLTHNHTPLTLLFTPDSPTATTITNAQHDALLYQVVTEFQSKNSHNTVTRVLSAAGDTIASWVWRDIRSDVLTLGKTAPVSMSAWLRKSLNPFNNTAMFSNPINGKELQWRGHKVPKHYIILYSKGDISRPIATFFESKLMPRSPPTPGIQPSPQNTAAARLVVDARGEGILDFVVISFLVLERQRRIKQNSRDNIGDARVAGVSLGARAGVNAISTIY</sequence>
<dbReference type="EMBL" id="JADNRY010000308">
    <property type="protein sequence ID" value="KAF9059336.1"/>
    <property type="molecule type" value="Genomic_DNA"/>
</dbReference>
<evidence type="ECO:0000313" key="3">
    <source>
        <dbReference type="Proteomes" id="UP000772434"/>
    </source>
</evidence>
<feature type="domain" description="DUF6593" evidence="1">
    <location>
        <begin position="38"/>
        <end position="209"/>
    </location>
</feature>